<dbReference type="SUPFAM" id="SSF51120">
    <property type="entry name" value="beta-Roll"/>
    <property type="match status" value="1"/>
</dbReference>
<dbReference type="RefSeq" id="WP_181418545.1">
    <property type="nucleotide sequence ID" value="NZ_QJTE01000001.1"/>
</dbReference>
<evidence type="ECO:0000313" key="5">
    <source>
        <dbReference type="Proteomes" id="UP000248311"/>
    </source>
</evidence>
<dbReference type="Gene3D" id="2.60.40.2810">
    <property type="match status" value="1"/>
</dbReference>
<dbReference type="NCBIfam" id="TIGR01965">
    <property type="entry name" value="VCBS_repeat"/>
    <property type="match status" value="1"/>
</dbReference>
<feature type="domain" description="Cadherin" evidence="2">
    <location>
        <begin position="252"/>
        <end position="352"/>
    </location>
</feature>
<dbReference type="GO" id="GO:0005509">
    <property type="term" value="F:calcium ion binding"/>
    <property type="evidence" value="ECO:0007669"/>
    <property type="project" value="InterPro"/>
</dbReference>
<dbReference type="InterPro" id="IPR005135">
    <property type="entry name" value="Endo/exonuclease/phosphatase"/>
</dbReference>
<feature type="domain" description="LTD" evidence="3">
    <location>
        <begin position="536"/>
        <end position="681"/>
    </location>
</feature>
<dbReference type="GO" id="GO:0003824">
    <property type="term" value="F:catalytic activity"/>
    <property type="evidence" value="ECO:0007669"/>
    <property type="project" value="InterPro"/>
</dbReference>
<dbReference type="Gene3D" id="3.60.10.10">
    <property type="entry name" value="Endonuclease/exonuclease/phosphatase"/>
    <property type="match status" value="1"/>
</dbReference>
<protein>
    <submittedName>
        <fullName evidence="4">VCBS repeat-containing protein</fullName>
    </submittedName>
</protein>
<dbReference type="InterPro" id="IPR006644">
    <property type="entry name" value="Cadg"/>
</dbReference>
<dbReference type="InterPro" id="IPR015919">
    <property type="entry name" value="Cadherin-like_sf"/>
</dbReference>
<feature type="region of interest" description="Disordered" evidence="1">
    <location>
        <begin position="691"/>
        <end position="714"/>
    </location>
</feature>
<dbReference type="PANTHER" id="PTHR42834:SF1">
    <property type="entry name" value="ENDONUCLEASE_EXONUCLEASE_PHOSPHATASE FAMILY PROTEIN (AFU_ORTHOLOGUE AFUA_3G09210)"/>
    <property type="match status" value="1"/>
</dbReference>
<dbReference type="Pfam" id="PF17963">
    <property type="entry name" value="Big_9"/>
    <property type="match status" value="1"/>
</dbReference>
<dbReference type="SUPFAM" id="SSF49313">
    <property type="entry name" value="Cadherin-like"/>
    <property type="match status" value="1"/>
</dbReference>
<dbReference type="SUPFAM" id="SSF56219">
    <property type="entry name" value="DNase I-like"/>
    <property type="match status" value="1"/>
</dbReference>
<dbReference type="SMART" id="SM00736">
    <property type="entry name" value="CADG"/>
    <property type="match status" value="1"/>
</dbReference>
<dbReference type="Pfam" id="PF03372">
    <property type="entry name" value="Exo_endo_phos"/>
    <property type="match status" value="1"/>
</dbReference>
<feature type="compositionally biased region" description="Basic and acidic residues" evidence="1">
    <location>
        <begin position="691"/>
        <end position="704"/>
    </location>
</feature>
<dbReference type="InterPro" id="IPR001343">
    <property type="entry name" value="Hemolysn_Ca-bd"/>
</dbReference>
<dbReference type="PRINTS" id="PR00313">
    <property type="entry name" value="CABNDNGRPT"/>
</dbReference>
<dbReference type="InterPro" id="IPR036415">
    <property type="entry name" value="Lamin_tail_dom_sf"/>
</dbReference>
<dbReference type="PANTHER" id="PTHR42834">
    <property type="entry name" value="ENDONUCLEASE/EXONUCLEASE/PHOSPHATASE FAMILY PROTEIN (AFU_ORTHOLOGUE AFUA_3G09210)"/>
    <property type="match status" value="1"/>
</dbReference>
<dbReference type="Gene3D" id="2.60.40.60">
    <property type="entry name" value="Cadherins"/>
    <property type="match status" value="1"/>
</dbReference>
<keyword evidence="5" id="KW-1185">Reference proteome</keyword>
<dbReference type="InterPro" id="IPR047971">
    <property type="entry name" value="ExeM-like"/>
</dbReference>
<dbReference type="InterPro" id="IPR041690">
    <property type="entry name" value="Cadherin_5"/>
</dbReference>
<evidence type="ECO:0000259" key="2">
    <source>
        <dbReference type="PROSITE" id="PS50268"/>
    </source>
</evidence>
<feature type="region of interest" description="Disordered" evidence="1">
    <location>
        <begin position="1193"/>
        <end position="1213"/>
    </location>
</feature>
<dbReference type="Pfam" id="PF17892">
    <property type="entry name" value="Cadherin_5"/>
    <property type="match status" value="1"/>
</dbReference>
<dbReference type="Gene3D" id="2.150.10.10">
    <property type="entry name" value="Serralysin-like metalloprotease, C-terminal"/>
    <property type="match status" value="1"/>
</dbReference>
<dbReference type="Pfam" id="PF00353">
    <property type="entry name" value="HemolysinCabind"/>
    <property type="match status" value="2"/>
</dbReference>
<accession>A0A318T038</accession>
<dbReference type="InterPro" id="IPR001322">
    <property type="entry name" value="Lamin_tail_dom"/>
</dbReference>
<dbReference type="SUPFAM" id="SSF74853">
    <property type="entry name" value="Lamin A/C globular tail domain"/>
    <property type="match status" value="1"/>
</dbReference>
<dbReference type="Gene3D" id="2.60.40.1260">
    <property type="entry name" value="Lamin Tail domain"/>
    <property type="match status" value="1"/>
</dbReference>
<dbReference type="PROSITE" id="PS00330">
    <property type="entry name" value="HEMOLYSIN_CALCIUM"/>
    <property type="match status" value="4"/>
</dbReference>
<proteinExistence type="predicted"/>
<dbReference type="Pfam" id="PF00932">
    <property type="entry name" value="LTD"/>
    <property type="match status" value="1"/>
</dbReference>
<dbReference type="CDD" id="cd04486">
    <property type="entry name" value="YhcR_OBF_like"/>
    <property type="match status" value="1"/>
</dbReference>
<evidence type="ECO:0000313" key="4">
    <source>
        <dbReference type="EMBL" id="PYE85979.1"/>
    </source>
</evidence>
<dbReference type="NCBIfam" id="NF033681">
    <property type="entry name" value="ExeM_NucH_DNase"/>
    <property type="match status" value="1"/>
</dbReference>
<dbReference type="InterPro" id="IPR010221">
    <property type="entry name" value="VCBS_dom"/>
</dbReference>
<dbReference type="Proteomes" id="UP000248311">
    <property type="component" value="Unassembled WGS sequence"/>
</dbReference>
<gene>
    <name evidence="4" type="ORF">DFP88_101653</name>
</gene>
<dbReference type="GO" id="GO:0007156">
    <property type="term" value="P:homophilic cell adhesion via plasma membrane adhesion molecules"/>
    <property type="evidence" value="ECO:0007669"/>
    <property type="project" value="InterPro"/>
</dbReference>
<evidence type="ECO:0000256" key="1">
    <source>
        <dbReference type="SAM" id="MobiDB-lite"/>
    </source>
</evidence>
<dbReference type="EMBL" id="QJTE01000001">
    <property type="protein sequence ID" value="PYE85979.1"/>
    <property type="molecule type" value="Genomic_DNA"/>
</dbReference>
<dbReference type="PROSITE" id="PS51841">
    <property type="entry name" value="LTD"/>
    <property type="match status" value="1"/>
</dbReference>
<organism evidence="4 5">
    <name type="scientific">Pseudoroseicyclus aestuarii</name>
    <dbReference type="NCBI Taxonomy" id="1795041"/>
    <lineage>
        <taxon>Bacteria</taxon>
        <taxon>Pseudomonadati</taxon>
        <taxon>Pseudomonadota</taxon>
        <taxon>Alphaproteobacteria</taxon>
        <taxon>Rhodobacterales</taxon>
        <taxon>Paracoccaceae</taxon>
        <taxon>Pseudoroseicyclus</taxon>
    </lineage>
</organism>
<dbReference type="InterPro" id="IPR018511">
    <property type="entry name" value="Hemolysin-typ_Ca-bd_CS"/>
</dbReference>
<dbReference type="PROSITE" id="PS50268">
    <property type="entry name" value="CADHERIN_2"/>
    <property type="match status" value="1"/>
</dbReference>
<reference evidence="4 5" key="1">
    <citation type="submission" date="2018-06" db="EMBL/GenBank/DDBJ databases">
        <title>Genomic Encyclopedia of Type Strains, Phase III (KMG-III): the genomes of soil and plant-associated and newly described type strains.</title>
        <authorList>
            <person name="Whitman W."/>
        </authorList>
    </citation>
    <scope>NUCLEOTIDE SEQUENCE [LARGE SCALE GENOMIC DNA]</scope>
    <source>
        <strain evidence="4 5">CECT 9025</strain>
    </source>
</reference>
<evidence type="ECO:0000259" key="3">
    <source>
        <dbReference type="PROSITE" id="PS51841"/>
    </source>
</evidence>
<dbReference type="InterPro" id="IPR011049">
    <property type="entry name" value="Serralysin-like_metalloprot_C"/>
</dbReference>
<dbReference type="GO" id="GO:0016020">
    <property type="term" value="C:membrane"/>
    <property type="evidence" value="ECO:0007669"/>
    <property type="project" value="InterPro"/>
</dbReference>
<comment type="caution">
    <text evidence="4">The sequence shown here is derived from an EMBL/GenBank/DDBJ whole genome shotgun (WGS) entry which is preliminary data.</text>
</comment>
<dbReference type="InterPro" id="IPR002126">
    <property type="entry name" value="Cadherin-like_dom"/>
</dbReference>
<dbReference type="InterPro" id="IPR036691">
    <property type="entry name" value="Endo/exonu/phosph_ase_sf"/>
</dbReference>
<name>A0A318T038_9RHOB</name>
<sequence length="1561" mass="159866">MAFNFFAPFLGWAPAGRSIAGGARTDILFGFGGDDSLYGGGGKDLLFGGAGSDLLDGGAGNDVISGGRGDDTILGGAGSDVISGGSGTDTIVYEGSILEYQIGARSRLLGSTAVTDGAGGRDILTSVERLVFDDFVLRLDGGNNAALAQDDRAATDEDGALVIDVATLLANDRDFDGDALSVTGVSATSAGGASVSLEDGVVTYDPAGLFDALAEGETATDSFTYTVSDGRGGISTARVEVTITGTNDAPVLTGPATASFEENASGPIASFDATDAEGDALTYNLAGADAALFQIDESGALSFIAAPDYEAPADANGDNVYDVTVIASDASGATDSTEIGITVTDLPETPILISEFQPNPSGSDPATQQVELTGTPGATFSGVLVAIEGDAGGANPGSINVIETVEGIFDANGILTVTIADLENPSFTLVLADSFAADAGVDLDADDDGVLDDASVFGTVFDAIGVPDATGDEVYSYGAQLGGTDFAYTGSEPELIFRDGGDGTLWAVNGIGGDTVVGADGTEVAAADFDSAPGLTFGAANPTYLGEGNGGGGETPAVTLVINEFLADPASGLDGDANGDGTRDATDDEFVEIVNTGDTPLDLSGMTISDAVQVRHVFAQGTTLAAGEAIVVFGGGTPTGSFGGAQVVTASSGALGLNNGGDSITLAGADGSPIDTVTYGSEGGRDVSLTRDPDLTGGFAEHDTVSGTDYSPGTEADGTAFPGNTGGDTDGPLADIFINELRHSQGGGLSDGFFELYSADASASLEGLTLISISGEYEPGTVDFALDLSGGFFDESGIFMIAQDSLSTGTFDAGDLVIPAGTDIFSSPSTYMLVSNFTASAGDDLDADNDGTFDVAAWDAVLDSVSMPDGDGNPDVNYSDVVTGADGNYTYGGIAAVPDGSDAYVELPYGSTAGDTPGELNQDPGDGGEAGAVLISEVQGIGGDSPLAGQTVSVTAIVVGDFQDGDADGTRNLNGFFLQEEAFDQDGDAATSEGIFIFDPSFLADVQIGDRVTVTGQVSEYFGKTQITAASTVIEEAGAVADINDLAVTVDLDAIDGVQGSNGTYAADLEAYESMLVTFSNTLTVTETFNLDRFNEVVLTTGEQPQQFTQTNDPQTGAYDDYLREIASNQVYFDDGLAVQNAPIFAEADLNGDGVFDTADGFGSGDTITGLTGVLDFNFDEFRVRSAEDGVNDFEDTRTREETPPDLSAEDGTAPDITVAGFNVLNFFTTIDENGNVSGPSGLEPRGADSLAEYERQFDKLITTLEAIDADIFGVVELENEFQFDQNGDGTFAIQAIVDGLNAAYGSDVWASVDPGQPFVDSSDAISVGMIYRTDSVTLIDDSVSILNDDVLASLPGDYGSDPLFDGSSTNRAPLSANFTYAWDTGAEDFNVTVAHMKSKGGSGSGGDADANDGAGAYNETRTEGVRALTDWLDADRSGAFADADQIVLGDFNAYAMEDPIDAMKDRGYVNLEETYNPGDATYVFDGQLGTLDYAFASAAAAGNVTNAATWHINSSEPDVYDYNLDFGRDPAIFDGETPWRTSDHDPMLVGLNFSDEFVLA</sequence>